<organism evidence="9 10">
    <name type="scientific">Sulfobacillus harzensis</name>
    <dbReference type="NCBI Taxonomy" id="2729629"/>
    <lineage>
        <taxon>Bacteria</taxon>
        <taxon>Bacillati</taxon>
        <taxon>Bacillota</taxon>
        <taxon>Clostridia</taxon>
        <taxon>Eubacteriales</taxon>
        <taxon>Clostridiales Family XVII. Incertae Sedis</taxon>
        <taxon>Sulfobacillus</taxon>
    </lineage>
</organism>
<feature type="transmembrane region" description="Helical" evidence="7">
    <location>
        <begin position="133"/>
        <end position="152"/>
    </location>
</feature>
<keyword evidence="5 7" id="KW-1133">Transmembrane helix</keyword>
<feature type="transmembrane region" description="Helical" evidence="7">
    <location>
        <begin position="70"/>
        <end position="87"/>
    </location>
</feature>
<protein>
    <submittedName>
        <fullName evidence="9">MFS transporter</fullName>
    </submittedName>
</protein>
<feature type="transmembrane region" description="Helical" evidence="7">
    <location>
        <begin position="158"/>
        <end position="176"/>
    </location>
</feature>
<dbReference type="InterPro" id="IPR051788">
    <property type="entry name" value="MFS_Transporter"/>
</dbReference>
<feature type="transmembrane region" description="Helical" evidence="7">
    <location>
        <begin position="299"/>
        <end position="320"/>
    </location>
</feature>
<evidence type="ECO:0000256" key="5">
    <source>
        <dbReference type="ARBA" id="ARBA00022989"/>
    </source>
</evidence>
<dbReference type="InterPro" id="IPR036259">
    <property type="entry name" value="MFS_trans_sf"/>
</dbReference>
<dbReference type="PROSITE" id="PS50850">
    <property type="entry name" value="MFS"/>
    <property type="match status" value="1"/>
</dbReference>
<evidence type="ECO:0000313" key="9">
    <source>
        <dbReference type="EMBL" id="NMP22262.1"/>
    </source>
</evidence>
<feature type="transmembrane region" description="Helical" evidence="7">
    <location>
        <begin position="275"/>
        <end position="293"/>
    </location>
</feature>
<feature type="transmembrane region" description="Helical" evidence="7">
    <location>
        <begin position="363"/>
        <end position="385"/>
    </location>
</feature>
<evidence type="ECO:0000256" key="1">
    <source>
        <dbReference type="ARBA" id="ARBA00004651"/>
    </source>
</evidence>
<feature type="transmembrane region" description="Helical" evidence="7">
    <location>
        <begin position="242"/>
        <end position="263"/>
    </location>
</feature>
<keyword evidence="3" id="KW-0813">Transport</keyword>
<feature type="transmembrane region" description="Helical" evidence="7">
    <location>
        <begin position="206"/>
        <end position="222"/>
    </location>
</feature>
<comment type="caution">
    <text evidence="9">The sequence shown here is derived from an EMBL/GenBank/DDBJ whole genome shotgun (WGS) entry which is preliminary data.</text>
</comment>
<keyword evidence="6 7" id="KW-0472">Membrane</keyword>
<evidence type="ECO:0000256" key="2">
    <source>
        <dbReference type="ARBA" id="ARBA00008335"/>
    </source>
</evidence>
<reference evidence="9 10" key="1">
    <citation type="submission" date="2020-04" db="EMBL/GenBank/DDBJ databases">
        <authorList>
            <person name="Zhang R."/>
            <person name="Schippers A."/>
        </authorList>
    </citation>
    <scope>NUCLEOTIDE SEQUENCE [LARGE SCALE GENOMIC DNA]</scope>
    <source>
        <strain evidence="9 10">DSM 109850</strain>
    </source>
</reference>
<evidence type="ECO:0000256" key="3">
    <source>
        <dbReference type="ARBA" id="ARBA00022448"/>
    </source>
</evidence>
<dbReference type="SUPFAM" id="SSF103473">
    <property type="entry name" value="MFS general substrate transporter"/>
    <property type="match status" value="1"/>
</dbReference>
<feature type="transmembrane region" description="Helical" evidence="7">
    <location>
        <begin position="37"/>
        <end position="58"/>
    </location>
</feature>
<proteinExistence type="inferred from homology"/>
<evidence type="ECO:0000256" key="6">
    <source>
        <dbReference type="ARBA" id="ARBA00023136"/>
    </source>
</evidence>
<sequence length="404" mass="43928">MRRFSWASYGMFFLSGVSAVLLGAVMPEFLQHYRATYAAGGRIVLVQAIGFIIGVPLSTRLANLLPRPKVLALSGLTIAVAQGALLTLPQFRWIYLVVICNGLGVGALETLVAPSILETFPQQQAIYMSRLEASFGLGALTLPALTGTLILLGHWQLSFLATGLLSLSLAFCWFRITMPEPSSETATQRDAPMSNPPRFLQRSTKILVLSSFLFTTVIYVGLEGSINNFLPALFLAGFKATAVAATLTSSTFWAFMVLGRLGIHWVAQHLRYDQYLWVSVSATVASLAILANVRSSGIGFLLVATLGLGMAAIYSLFLVYANHTFPGQTQSITSAILMMSGLGNAIFPATFGYEMDRLSIHDTLILLVGVASLIWIGLFTISLVLRMLRARDNRRHSTSEKGYM</sequence>
<dbReference type="PANTHER" id="PTHR23514">
    <property type="entry name" value="BYPASS OF STOP CODON PROTEIN 6"/>
    <property type="match status" value="1"/>
</dbReference>
<feature type="domain" description="Major facilitator superfamily (MFS) profile" evidence="8">
    <location>
        <begin position="4"/>
        <end position="389"/>
    </location>
</feature>
<dbReference type="PANTHER" id="PTHR23514:SF3">
    <property type="entry name" value="BYPASS OF STOP CODON PROTEIN 6"/>
    <property type="match status" value="1"/>
</dbReference>
<accession>A0A7Y0Q2A6</accession>
<dbReference type="Pfam" id="PF07690">
    <property type="entry name" value="MFS_1"/>
    <property type="match status" value="1"/>
</dbReference>
<keyword evidence="4 7" id="KW-0812">Transmembrane</keyword>
<keyword evidence="10" id="KW-1185">Reference proteome</keyword>
<evidence type="ECO:0000313" key="10">
    <source>
        <dbReference type="Proteomes" id="UP000533476"/>
    </source>
</evidence>
<feature type="transmembrane region" description="Helical" evidence="7">
    <location>
        <begin position="93"/>
        <end position="112"/>
    </location>
</feature>
<comment type="similarity">
    <text evidence="2">Belongs to the major facilitator superfamily.</text>
</comment>
<dbReference type="EMBL" id="JABBVZ010000019">
    <property type="protein sequence ID" value="NMP22262.1"/>
    <property type="molecule type" value="Genomic_DNA"/>
</dbReference>
<evidence type="ECO:0000256" key="7">
    <source>
        <dbReference type="SAM" id="Phobius"/>
    </source>
</evidence>
<feature type="transmembrane region" description="Helical" evidence="7">
    <location>
        <begin position="332"/>
        <end position="351"/>
    </location>
</feature>
<dbReference type="GO" id="GO:0005886">
    <property type="term" value="C:plasma membrane"/>
    <property type="evidence" value="ECO:0007669"/>
    <property type="project" value="UniProtKB-SubCell"/>
</dbReference>
<dbReference type="InterPro" id="IPR011701">
    <property type="entry name" value="MFS"/>
</dbReference>
<dbReference type="AlphaFoldDB" id="A0A7Y0Q2A6"/>
<dbReference type="Gene3D" id="1.20.1250.20">
    <property type="entry name" value="MFS general substrate transporter like domains"/>
    <property type="match status" value="1"/>
</dbReference>
<name>A0A7Y0Q2A6_9FIRM</name>
<evidence type="ECO:0000256" key="4">
    <source>
        <dbReference type="ARBA" id="ARBA00022692"/>
    </source>
</evidence>
<dbReference type="Proteomes" id="UP000533476">
    <property type="component" value="Unassembled WGS sequence"/>
</dbReference>
<gene>
    <name evidence="9" type="ORF">HIJ39_07835</name>
</gene>
<evidence type="ECO:0000259" key="8">
    <source>
        <dbReference type="PROSITE" id="PS50850"/>
    </source>
</evidence>
<comment type="subcellular location">
    <subcellularLocation>
        <location evidence="1">Cell membrane</location>
        <topology evidence="1">Multi-pass membrane protein</topology>
    </subcellularLocation>
</comment>
<dbReference type="InterPro" id="IPR020846">
    <property type="entry name" value="MFS_dom"/>
</dbReference>
<dbReference type="GO" id="GO:0022857">
    <property type="term" value="F:transmembrane transporter activity"/>
    <property type="evidence" value="ECO:0007669"/>
    <property type="project" value="InterPro"/>
</dbReference>